<dbReference type="Proteomes" id="UP000447434">
    <property type="component" value="Chromosome 18"/>
</dbReference>
<keyword evidence="1" id="KW-1133">Transmembrane helix</keyword>
<keyword evidence="4" id="KW-1185">Reference proteome</keyword>
<feature type="domain" description="VAN3-binding protein-like auxin canalisation" evidence="2">
    <location>
        <begin position="34"/>
        <end position="153"/>
    </location>
</feature>
<keyword evidence="1" id="KW-0812">Transmembrane</keyword>
<name>A0A6A4P614_LUPAL</name>
<reference evidence="4" key="1">
    <citation type="journal article" date="2020" name="Nat. Commun.">
        <title>Genome sequence of the cluster root forming white lupin.</title>
        <authorList>
            <person name="Hufnagel B."/>
            <person name="Marques A."/>
            <person name="Soriano A."/>
            <person name="Marques L."/>
            <person name="Divol F."/>
            <person name="Doumas P."/>
            <person name="Sallet E."/>
            <person name="Mancinotti D."/>
            <person name="Carrere S."/>
            <person name="Marande W."/>
            <person name="Arribat S."/>
            <person name="Keller J."/>
            <person name="Huneau C."/>
            <person name="Blein T."/>
            <person name="Aime D."/>
            <person name="Laguerre M."/>
            <person name="Taylor J."/>
            <person name="Schubert V."/>
            <person name="Nelson M."/>
            <person name="Geu-Flores F."/>
            <person name="Crespi M."/>
            <person name="Gallardo-Guerrero K."/>
            <person name="Delaux P.-M."/>
            <person name="Salse J."/>
            <person name="Berges H."/>
            <person name="Guyot R."/>
            <person name="Gouzy J."/>
            <person name="Peret B."/>
        </authorList>
    </citation>
    <scope>NUCLEOTIDE SEQUENCE [LARGE SCALE GENOMIC DNA]</scope>
    <source>
        <strain evidence="4">cv. Amiga</strain>
    </source>
</reference>
<proteinExistence type="predicted"/>
<evidence type="ECO:0000313" key="3">
    <source>
        <dbReference type="EMBL" id="KAE9594067.1"/>
    </source>
</evidence>
<sequence>MHIHKQWISFHILGATLMYKLYSLSMIILVLVDNSMDQLVSGNPINTHPTMEKSARMDDADFRSLPGWKSNDVKSWIWMQQAMHPELNYNSGFRKKLKQFIIPLKSVSIKKWLMEIKLKRKEEQRLQRAEVHAALSIAGVAAVLAAIAAENSMKLAYLKLSVV</sequence>
<accession>A0A6A4P614</accession>
<organism evidence="3 4">
    <name type="scientific">Lupinus albus</name>
    <name type="common">White lupine</name>
    <name type="synonym">Lupinus termis</name>
    <dbReference type="NCBI Taxonomy" id="3870"/>
    <lineage>
        <taxon>Eukaryota</taxon>
        <taxon>Viridiplantae</taxon>
        <taxon>Streptophyta</taxon>
        <taxon>Embryophyta</taxon>
        <taxon>Tracheophyta</taxon>
        <taxon>Spermatophyta</taxon>
        <taxon>Magnoliopsida</taxon>
        <taxon>eudicotyledons</taxon>
        <taxon>Gunneridae</taxon>
        <taxon>Pentapetalae</taxon>
        <taxon>rosids</taxon>
        <taxon>fabids</taxon>
        <taxon>Fabales</taxon>
        <taxon>Fabaceae</taxon>
        <taxon>Papilionoideae</taxon>
        <taxon>50 kb inversion clade</taxon>
        <taxon>genistoids sensu lato</taxon>
        <taxon>core genistoids</taxon>
        <taxon>Genisteae</taxon>
        <taxon>Lupinus</taxon>
    </lineage>
</organism>
<evidence type="ECO:0000256" key="1">
    <source>
        <dbReference type="SAM" id="Phobius"/>
    </source>
</evidence>
<gene>
    <name evidence="3" type="ORF">Lalb_Chr18g0049831</name>
</gene>
<dbReference type="PANTHER" id="PTHR31351">
    <property type="entry name" value="EXPRESSED PROTEIN"/>
    <property type="match status" value="1"/>
</dbReference>
<protein>
    <recommendedName>
        <fullName evidence="2">VAN3-binding protein-like auxin canalisation domain-containing protein</fullName>
    </recommendedName>
</protein>
<dbReference type="AlphaFoldDB" id="A0A6A4P614"/>
<evidence type="ECO:0000313" key="4">
    <source>
        <dbReference type="Proteomes" id="UP000447434"/>
    </source>
</evidence>
<dbReference type="InterPro" id="IPR008546">
    <property type="entry name" value="VAN3-bd-like_auxin_canal"/>
</dbReference>
<evidence type="ECO:0000259" key="2">
    <source>
        <dbReference type="Pfam" id="PF05703"/>
    </source>
</evidence>
<keyword evidence="1" id="KW-0472">Membrane</keyword>
<feature type="transmembrane region" description="Helical" evidence="1">
    <location>
        <begin position="12"/>
        <end position="32"/>
    </location>
</feature>
<dbReference type="PANTHER" id="PTHR31351:SF25">
    <property type="entry name" value="AUXIN CANALIZATION PROTEIN (DUF828)"/>
    <property type="match status" value="1"/>
</dbReference>
<dbReference type="EMBL" id="WOCE01000018">
    <property type="protein sequence ID" value="KAE9594067.1"/>
    <property type="molecule type" value="Genomic_DNA"/>
</dbReference>
<comment type="caution">
    <text evidence="3">The sequence shown here is derived from an EMBL/GenBank/DDBJ whole genome shotgun (WGS) entry which is preliminary data.</text>
</comment>
<dbReference type="Pfam" id="PF05703">
    <property type="entry name" value="Auxin_canalis"/>
    <property type="match status" value="1"/>
</dbReference>
<dbReference type="OrthoDB" id="786244at2759"/>
<dbReference type="InterPro" id="IPR040269">
    <property type="entry name" value="VAB"/>
</dbReference>
<feature type="transmembrane region" description="Helical" evidence="1">
    <location>
        <begin position="129"/>
        <end position="149"/>
    </location>
</feature>